<feature type="non-terminal residue" evidence="1">
    <location>
        <position position="1"/>
    </location>
</feature>
<sequence>AKRFFDNIASPSSYSKTNFLSDMEVQIFAFFNFSFYKFYFYQIKDLSDFNDSTALSIQLDKAKCIADKAIQEYQACLKSLVNGIAREAISFIPTFILDCFCDHEFVHITKIIEPDLLAPPSEYAAYLIDQFPAAKLENFRLIAQKVAYLKLPLDSWSIIDFEQSTKIMVPAEVFVRVHHRAIKDIKHLLHQHFVAKLQRDIIDECFDTSNFFQIHKKRIELYEQH</sequence>
<comment type="caution">
    <text evidence="1">The sequence shown here is derived from an EMBL/GenBank/DDBJ whole genome shotgun (WGS) entry which is preliminary data.</text>
</comment>
<gene>
    <name evidence="1" type="ORF">DB44_EU00010</name>
</gene>
<proteinExistence type="predicted"/>
<dbReference type="RefSeq" id="WP_039360060.1">
    <property type="nucleotide sequence ID" value="NZ_JSAN01000118.1"/>
</dbReference>
<name>A0A0C1JUX6_9BACT</name>
<organism evidence="1 2">
    <name type="scientific">Candidatus Protochlamydia amoebophila</name>
    <dbReference type="NCBI Taxonomy" id="362787"/>
    <lineage>
        <taxon>Bacteria</taxon>
        <taxon>Pseudomonadati</taxon>
        <taxon>Chlamydiota</taxon>
        <taxon>Chlamydiia</taxon>
        <taxon>Parachlamydiales</taxon>
        <taxon>Parachlamydiaceae</taxon>
        <taxon>Candidatus Protochlamydia</taxon>
    </lineage>
</organism>
<dbReference type="EMBL" id="JSAN01000118">
    <property type="protein sequence ID" value="KIC71062.1"/>
    <property type="molecule type" value="Genomic_DNA"/>
</dbReference>
<accession>A0A0C1JUX6</accession>
<reference evidence="1 2" key="1">
    <citation type="journal article" date="2014" name="Mol. Biol. Evol.">
        <title>Massive expansion of Ubiquitination-related gene families within the Chlamydiae.</title>
        <authorList>
            <person name="Domman D."/>
            <person name="Collingro A."/>
            <person name="Lagkouvardos I."/>
            <person name="Gehre L."/>
            <person name="Weinmaier T."/>
            <person name="Rattei T."/>
            <person name="Subtil A."/>
            <person name="Horn M."/>
        </authorList>
    </citation>
    <scope>NUCLEOTIDE SEQUENCE [LARGE SCALE GENOMIC DNA]</scope>
    <source>
        <strain evidence="1 2">EI2</strain>
    </source>
</reference>
<protein>
    <submittedName>
        <fullName evidence="1">Uncharacterized protein</fullName>
    </submittedName>
</protein>
<evidence type="ECO:0000313" key="2">
    <source>
        <dbReference type="Proteomes" id="UP000031465"/>
    </source>
</evidence>
<evidence type="ECO:0000313" key="1">
    <source>
        <dbReference type="EMBL" id="KIC71062.1"/>
    </source>
</evidence>
<dbReference type="Proteomes" id="UP000031465">
    <property type="component" value="Unassembled WGS sequence"/>
</dbReference>
<dbReference type="AlphaFoldDB" id="A0A0C1JUX6"/>
<dbReference type="PATRIC" id="fig|362787.3.peg.1742"/>